<keyword evidence="2" id="KW-1185">Reference proteome</keyword>
<dbReference type="EMBL" id="JASBWR010000156">
    <property type="protein sequence ID" value="KAJ9091047.1"/>
    <property type="molecule type" value="Genomic_DNA"/>
</dbReference>
<comment type="caution">
    <text evidence="1">The sequence shown here is derived from an EMBL/GenBank/DDBJ whole genome shotgun (WGS) entry which is preliminary data.</text>
</comment>
<protein>
    <submittedName>
        <fullName evidence="1">Uncharacterized protein</fullName>
    </submittedName>
</protein>
<gene>
    <name evidence="1" type="ORF">QFC19_009284</name>
</gene>
<proteinExistence type="predicted"/>
<evidence type="ECO:0000313" key="1">
    <source>
        <dbReference type="EMBL" id="KAJ9091047.1"/>
    </source>
</evidence>
<sequence>MSIVNIRNIQLLNNPARWEDDYNFRITFECVEPLKEGKQMDPLASSRSGLAWIMTPAMTGHAHPVLLLAHRVDIEWRLLYVGDAKSEEYDQELDSCMVGPVPVGVNSFDFTAAAPQPHLLPSTSSEEILGVTVLILTASYRDKEFVRVGYYVNTEYEDEERRLEPPAVVDFKGLIRNVLVAKPRVTRFSNPWDSDAKTLSNPWANTVSLDSLSAGGAPNGGVEEGTQSLDAPITTSHANPSDNIYNSPLPPPIQQVVAAPSSERAVDVEMS</sequence>
<name>A0ACC2UWA4_9TREE</name>
<reference evidence="1" key="1">
    <citation type="submission" date="2023-04" db="EMBL/GenBank/DDBJ databases">
        <title>Draft Genome sequencing of Naganishia species isolated from polar environments using Oxford Nanopore Technology.</title>
        <authorList>
            <person name="Leo P."/>
            <person name="Venkateswaran K."/>
        </authorList>
    </citation>
    <scope>NUCLEOTIDE SEQUENCE</scope>
    <source>
        <strain evidence="1">MNA-CCFEE 5261</strain>
    </source>
</reference>
<organism evidence="1 2">
    <name type="scientific">Naganishia cerealis</name>
    <dbReference type="NCBI Taxonomy" id="610337"/>
    <lineage>
        <taxon>Eukaryota</taxon>
        <taxon>Fungi</taxon>
        <taxon>Dikarya</taxon>
        <taxon>Basidiomycota</taxon>
        <taxon>Agaricomycotina</taxon>
        <taxon>Tremellomycetes</taxon>
        <taxon>Filobasidiales</taxon>
        <taxon>Filobasidiaceae</taxon>
        <taxon>Naganishia</taxon>
    </lineage>
</organism>
<dbReference type="Proteomes" id="UP001241377">
    <property type="component" value="Unassembled WGS sequence"/>
</dbReference>
<evidence type="ECO:0000313" key="2">
    <source>
        <dbReference type="Proteomes" id="UP001241377"/>
    </source>
</evidence>
<accession>A0ACC2UWA4</accession>